<dbReference type="Pfam" id="PF03762">
    <property type="entry name" value="VOMI"/>
    <property type="match status" value="1"/>
</dbReference>
<accession>A0A7K6CXC2</accession>
<dbReference type="InterPro" id="IPR005515">
    <property type="entry name" value="VOMI"/>
</dbReference>
<dbReference type="GO" id="GO:0005615">
    <property type="term" value="C:extracellular space"/>
    <property type="evidence" value="ECO:0007669"/>
    <property type="project" value="TreeGrafter"/>
</dbReference>
<evidence type="ECO:0000313" key="2">
    <source>
        <dbReference type="Proteomes" id="UP000571324"/>
    </source>
</evidence>
<dbReference type="OrthoDB" id="6344411at2759"/>
<reference evidence="1 2" key="1">
    <citation type="submission" date="2019-09" db="EMBL/GenBank/DDBJ databases">
        <title>Bird 10,000 Genomes (B10K) Project - Family phase.</title>
        <authorList>
            <person name="Zhang G."/>
        </authorList>
    </citation>
    <scope>NUCLEOTIDE SEQUENCE [LARGE SCALE GENOMIC DNA]</scope>
    <source>
        <strain evidence="1">B10K-DU-029-52</strain>
    </source>
</reference>
<dbReference type="PANTHER" id="PTHR18841:SF0">
    <property type="entry name" value="VITELLINE MEMBRANE OUTER LAYER 1 HOMOLOG A-RELATED"/>
    <property type="match status" value="1"/>
</dbReference>
<dbReference type="Gene3D" id="2.100.10.20">
    <property type="entry name" value="Vitelline membrane outer layer protein I (VOMI)"/>
    <property type="match status" value="1"/>
</dbReference>
<feature type="non-terminal residue" evidence="1">
    <location>
        <position position="1"/>
    </location>
</feature>
<comment type="caution">
    <text evidence="1">The sequence shown here is derived from an EMBL/GenBank/DDBJ whole genome shotgun (WGS) entry which is preliminary data.</text>
</comment>
<dbReference type="InterPro" id="IPR036706">
    <property type="entry name" value="VOMI_sf"/>
</dbReference>
<feature type="non-terminal residue" evidence="1">
    <location>
        <position position="50"/>
    </location>
</feature>
<proteinExistence type="predicted"/>
<gene>
    <name evidence="1" type="primary">Vmo1_1</name>
    <name evidence="1" type="ORF">ORISOL_R15670</name>
</gene>
<evidence type="ECO:0000313" key="1">
    <source>
        <dbReference type="EMBL" id="NWV19374.1"/>
    </source>
</evidence>
<organism evidence="1 2">
    <name type="scientific">Origma solitaria</name>
    <dbReference type="NCBI Taxonomy" id="720586"/>
    <lineage>
        <taxon>Eukaryota</taxon>
        <taxon>Metazoa</taxon>
        <taxon>Chordata</taxon>
        <taxon>Craniata</taxon>
        <taxon>Vertebrata</taxon>
        <taxon>Euteleostomi</taxon>
        <taxon>Archelosauria</taxon>
        <taxon>Archosauria</taxon>
        <taxon>Dinosauria</taxon>
        <taxon>Saurischia</taxon>
        <taxon>Theropoda</taxon>
        <taxon>Coelurosauria</taxon>
        <taxon>Aves</taxon>
        <taxon>Neognathae</taxon>
        <taxon>Neoaves</taxon>
        <taxon>Telluraves</taxon>
        <taxon>Australaves</taxon>
        <taxon>Passeriformes</taxon>
        <taxon>Meliphagoidea</taxon>
        <taxon>Acanthizidae</taxon>
        <taxon>Origma</taxon>
    </lineage>
</organism>
<dbReference type="PANTHER" id="PTHR18841">
    <property type="entry name" value="VITELLINE MEMBRANE OUTER LAYER PROTEIN I-RELATED"/>
    <property type="match status" value="1"/>
</dbReference>
<name>A0A7K6CXC2_9PASS</name>
<dbReference type="SUPFAM" id="SSF51092">
    <property type="entry name" value="Vitelline membrane outer protein-I (VMO-I)"/>
    <property type="match status" value="1"/>
</dbReference>
<dbReference type="AlphaFoldDB" id="A0A7K6CXC2"/>
<sequence>SGGGNDRGSWGGWSPPCPTFCGVCGVRTRVEPSDSSDNSGLNDVRLYCCA</sequence>
<protein>
    <submittedName>
        <fullName evidence="1">VMO1 protein</fullName>
    </submittedName>
</protein>
<keyword evidence="2" id="KW-1185">Reference proteome</keyword>
<dbReference type="EMBL" id="VZRL01001604">
    <property type="protein sequence ID" value="NWV19374.1"/>
    <property type="molecule type" value="Genomic_DNA"/>
</dbReference>
<dbReference type="Proteomes" id="UP000571324">
    <property type="component" value="Unassembled WGS sequence"/>
</dbReference>